<evidence type="ECO:0000313" key="7">
    <source>
        <dbReference type="EMBL" id="AHE54177.1"/>
    </source>
</evidence>
<proteinExistence type="predicted"/>
<feature type="transmembrane region" description="Helical" evidence="5">
    <location>
        <begin position="12"/>
        <end position="33"/>
    </location>
</feature>
<dbReference type="RefSeq" id="WP_025292385.1">
    <property type="nucleotide sequence ID" value="NZ_CP006644.1"/>
</dbReference>
<comment type="subcellular location">
    <subcellularLocation>
        <location evidence="1">Membrane</location>
        <topology evidence="1">Multi-pass membrane protein</topology>
    </subcellularLocation>
</comment>
<dbReference type="HOGENOM" id="CLU_116732_4_3_5"/>
<dbReference type="Proteomes" id="UP000018851">
    <property type="component" value="Chromosome"/>
</dbReference>
<dbReference type="PATRIC" id="fig|1123269.5.peg.2404"/>
<evidence type="ECO:0000259" key="6">
    <source>
        <dbReference type="Pfam" id="PF01957"/>
    </source>
</evidence>
<dbReference type="InterPro" id="IPR012340">
    <property type="entry name" value="NA-bd_OB-fold"/>
</dbReference>
<evidence type="ECO:0000256" key="2">
    <source>
        <dbReference type="ARBA" id="ARBA00022692"/>
    </source>
</evidence>
<dbReference type="AlphaFoldDB" id="W0ACB7"/>
<dbReference type="GO" id="GO:0005886">
    <property type="term" value="C:plasma membrane"/>
    <property type="evidence" value="ECO:0007669"/>
    <property type="project" value="TreeGrafter"/>
</dbReference>
<organism evidence="7 8">
    <name type="scientific">Sphingomonas sanxanigenens DSM 19645 = NX02</name>
    <dbReference type="NCBI Taxonomy" id="1123269"/>
    <lineage>
        <taxon>Bacteria</taxon>
        <taxon>Pseudomonadati</taxon>
        <taxon>Pseudomonadota</taxon>
        <taxon>Alphaproteobacteria</taxon>
        <taxon>Sphingomonadales</taxon>
        <taxon>Sphingomonadaceae</taxon>
        <taxon>Sphingomonas</taxon>
    </lineage>
</organism>
<evidence type="ECO:0000256" key="3">
    <source>
        <dbReference type="ARBA" id="ARBA00022989"/>
    </source>
</evidence>
<evidence type="ECO:0000256" key="4">
    <source>
        <dbReference type="ARBA" id="ARBA00023136"/>
    </source>
</evidence>
<evidence type="ECO:0000256" key="5">
    <source>
        <dbReference type="SAM" id="Phobius"/>
    </source>
</evidence>
<gene>
    <name evidence="7" type="ORF">NX02_12380</name>
</gene>
<feature type="domain" description="NfeD-like C-terminal" evidence="6">
    <location>
        <begin position="92"/>
        <end position="146"/>
    </location>
</feature>
<dbReference type="EMBL" id="CP006644">
    <property type="protein sequence ID" value="AHE54177.1"/>
    <property type="molecule type" value="Genomic_DNA"/>
</dbReference>
<keyword evidence="8" id="KW-1185">Reference proteome</keyword>
<dbReference type="eggNOG" id="COG1585">
    <property type="taxonomic scope" value="Bacteria"/>
</dbReference>
<protein>
    <recommendedName>
        <fullName evidence="6">NfeD-like C-terminal domain-containing protein</fullName>
    </recommendedName>
</protein>
<dbReference type="PANTHER" id="PTHR33507">
    <property type="entry name" value="INNER MEMBRANE PROTEIN YBBJ"/>
    <property type="match status" value="1"/>
</dbReference>
<dbReference type="Pfam" id="PF01957">
    <property type="entry name" value="NfeD"/>
    <property type="match status" value="1"/>
</dbReference>
<feature type="transmembrane region" description="Helical" evidence="5">
    <location>
        <begin position="39"/>
        <end position="70"/>
    </location>
</feature>
<dbReference type="KEGG" id="ssan:NX02_12380"/>
<dbReference type="STRING" id="1123269.NX02_12380"/>
<evidence type="ECO:0000256" key="1">
    <source>
        <dbReference type="ARBA" id="ARBA00004141"/>
    </source>
</evidence>
<dbReference type="InterPro" id="IPR002810">
    <property type="entry name" value="NfeD-like_C"/>
</dbReference>
<evidence type="ECO:0000313" key="8">
    <source>
        <dbReference type="Proteomes" id="UP000018851"/>
    </source>
</evidence>
<sequence length="148" mass="15504">MAETLPLEGHWLWMILGFAMGVVEIVAPGYFLIWLGVAALLTGIVALLTGITLLLQLAVFAVLAAIAVFAGRRWFGADAIDASDPLQADRAQRLVGHVVVVIEAIDHGRGRVEAGGGIWNARGLDAPVGAQLRAVGSDHGALLVEPLP</sequence>
<keyword evidence="2 5" id="KW-0812">Transmembrane</keyword>
<name>W0ACB7_9SPHN</name>
<dbReference type="Gene3D" id="2.40.50.140">
    <property type="entry name" value="Nucleic acid-binding proteins"/>
    <property type="match status" value="1"/>
</dbReference>
<dbReference type="PANTHER" id="PTHR33507:SF3">
    <property type="entry name" value="INNER MEMBRANE PROTEIN YBBJ"/>
    <property type="match status" value="1"/>
</dbReference>
<keyword evidence="4 5" id="KW-0472">Membrane</keyword>
<keyword evidence="3 5" id="KW-1133">Transmembrane helix</keyword>
<dbReference type="InterPro" id="IPR052165">
    <property type="entry name" value="Membrane_assoc_protease"/>
</dbReference>
<accession>W0ACB7</accession>
<dbReference type="OrthoDB" id="9810336at2"/>
<reference evidence="7 8" key="1">
    <citation type="submission" date="2013-07" db="EMBL/GenBank/DDBJ databases">
        <title>Completed genome of Sphingomonas sanxanigenens NX02.</title>
        <authorList>
            <person name="Ma T."/>
            <person name="Huang H."/>
            <person name="Wu M."/>
            <person name="Li X."/>
            <person name="Li G."/>
        </authorList>
    </citation>
    <scope>NUCLEOTIDE SEQUENCE [LARGE SCALE GENOMIC DNA]</scope>
    <source>
        <strain evidence="7 8">NX02</strain>
    </source>
</reference>